<keyword evidence="4" id="KW-1003">Cell membrane</keyword>
<evidence type="ECO:0000256" key="8">
    <source>
        <dbReference type="SAM" id="Phobius"/>
    </source>
</evidence>
<evidence type="ECO:0000256" key="5">
    <source>
        <dbReference type="ARBA" id="ARBA00022692"/>
    </source>
</evidence>
<feature type="transmembrane region" description="Helical" evidence="8">
    <location>
        <begin position="252"/>
        <end position="280"/>
    </location>
</feature>
<organism evidence="9 10">
    <name type="scientific">Wandonia haliotis</name>
    <dbReference type="NCBI Taxonomy" id="574963"/>
    <lineage>
        <taxon>Bacteria</taxon>
        <taxon>Pseudomonadati</taxon>
        <taxon>Bacteroidota</taxon>
        <taxon>Flavobacteriia</taxon>
        <taxon>Flavobacteriales</taxon>
        <taxon>Crocinitomicaceae</taxon>
        <taxon>Wandonia</taxon>
    </lineage>
</organism>
<accession>A0ABP3XXE5</accession>
<keyword evidence="6 8" id="KW-1133">Transmembrane helix</keyword>
<name>A0ABP3XXE5_9FLAO</name>
<evidence type="ECO:0000256" key="4">
    <source>
        <dbReference type="ARBA" id="ARBA00022475"/>
    </source>
</evidence>
<evidence type="ECO:0000256" key="2">
    <source>
        <dbReference type="ARBA" id="ARBA00007935"/>
    </source>
</evidence>
<dbReference type="RefSeq" id="WP_343784807.1">
    <property type="nucleotide sequence ID" value="NZ_BAAAFH010000003.1"/>
</dbReference>
<feature type="transmembrane region" description="Helical" evidence="8">
    <location>
        <begin position="130"/>
        <end position="151"/>
    </location>
</feature>
<dbReference type="InterPro" id="IPR037294">
    <property type="entry name" value="ABC_BtuC-like"/>
</dbReference>
<evidence type="ECO:0000313" key="9">
    <source>
        <dbReference type="EMBL" id="GAA0874100.1"/>
    </source>
</evidence>
<feature type="transmembrane region" description="Helical" evidence="8">
    <location>
        <begin position="203"/>
        <end position="223"/>
    </location>
</feature>
<evidence type="ECO:0000313" key="10">
    <source>
        <dbReference type="Proteomes" id="UP001501126"/>
    </source>
</evidence>
<feature type="transmembrane region" description="Helical" evidence="8">
    <location>
        <begin position="9"/>
        <end position="26"/>
    </location>
</feature>
<dbReference type="Gene3D" id="1.10.3470.10">
    <property type="entry name" value="ABC transporter involved in vitamin B12 uptake, BtuC"/>
    <property type="match status" value="1"/>
</dbReference>
<evidence type="ECO:0000256" key="3">
    <source>
        <dbReference type="ARBA" id="ARBA00022448"/>
    </source>
</evidence>
<reference evidence="10" key="1">
    <citation type="journal article" date="2019" name="Int. J. Syst. Evol. Microbiol.">
        <title>The Global Catalogue of Microorganisms (GCM) 10K type strain sequencing project: providing services to taxonomists for standard genome sequencing and annotation.</title>
        <authorList>
            <consortium name="The Broad Institute Genomics Platform"/>
            <consortium name="The Broad Institute Genome Sequencing Center for Infectious Disease"/>
            <person name="Wu L."/>
            <person name="Ma J."/>
        </authorList>
    </citation>
    <scope>NUCLEOTIDE SEQUENCE [LARGE SCALE GENOMIC DNA]</scope>
    <source>
        <strain evidence="10">JCM 16083</strain>
    </source>
</reference>
<feature type="transmembrane region" description="Helical" evidence="8">
    <location>
        <begin position="66"/>
        <end position="86"/>
    </location>
</feature>
<protein>
    <submittedName>
        <fullName evidence="9">Iron ABC transporter permease</fullName>
    </submittedName>
</protein>
<feature type="transmembrane region" description="Helical" evidence="8">
    <location>
        <begin position="323"/>
        <end position="340"/>
    </location>
</feature>
<dbReference type="Proteomes" id="UP001501126">
    <property type="component" value="Unassembled WGS sequence"/>
</dbReference>
<comment type="caution">
    <text evidence="9">The sequence shown here is derived from an EMBL/GenBank/DDBJ whole genome shotgun (WGS) entry which is preliminary data.</text>
</comment>
<evidence type="ECO:0000256" key="6">
    <source>
        <dbReference type="ARBA" id="ARBA00022989"/>
    </source>
</evidence>
<evidence type="ECO:0000256" key="1">
    <source>
        <dbReference type="ARBA" id="ARBA00004651"/>
    </source>
</evidence>
<feature type="transmembrane region" description="Helical" evidence="8">
    <location>
        <begin position="158"/>
        <end position="183"/>
    </location>
</feature>
<sequence>MTGKRSNSIWYVSLAVIWFVILWFGLTSGSFEIGSGDLWNILQYKLGFAELKLDDLSVSVLTKIRIPRVILAAIVGASLSIAGAGLQGLFRNPLADPGLIGVSTGASAFAAFAIVLGIPALFSVSWLNMFALNVFTFIGALTVMFLAIMIAHSRGNTLLTTLLLTGIALNALGASITGLLTFLSEDEQLRNISFWMLGSLGGANWTTTLVLTIINIPVIILLLTRGKVLNALSLGEENAGYLGVNVRREKSIIIILSSLLVSTCVSLTGVIGFVGLVVPHVIRLLKGGDNKFILFNSIIVGSGFLILADTISRTIIIPQELPIGIITSLAGAPLFLYIIIKNKQKAGV</sequence>
<dbReference type="PANTHER" id="PTHR30472">
    <property type="entry name" value="FERRIC ENTEROBACTIN TRANSPORT SYSTEM PERMEASE PROTEIN"/>
    <property type="match status" value="1"/>
</dbReference>
<dbReference type="PANTHER" id="PTHR30472:SF25">
    <property type="entry name" value="ABC TRANSPORTER PERMEASE PROTEIN MJ0876-RELATED"/>
    <property type="match status" value="1"/>
</dbReference>
<evidence type="ECO:0000256" key="7">
    <source>
        <dbReference type="ARBA" id="ARBA00023136"/>
    </source>
</evidence>
<dbReference type="EMBL" id="BAAAFH010000003">
    <property type="protein sequence ID" value="GAA0874100.1"/>
    <property type="molecule type" value="Genomic_DNA"/>
</dbReference>
<dbReference type="Pfam" id="PF01032">
    <property type="entry name" value="FecCD"/>
    <property type="match status" value="1"/>
</dbReference>
<proteinExistence type="inferred from homology"/>
<feature type="transmembrane region" description="Helical" evidence="8">
    <location>
        <begin position="98"/>
        <end position="124"/>
    </location>
</feature>
<keyword evidence="7 8" id="KW-0472">Membrane</keyword>
<comment type="subcellular location">
    <subcellularLocation>
        <location evidence="1">Cell membrane</location>
        <topology evidence="1">Multi-pass membrane protein</topology>
    </subcellularLocation>
</comment>
<comment type="similarity">
    <text evidence="2">Belongs to the binding-protein-dependent transport system permease family. FecCD subfamily.</text>
</comment>
<dbReference type="CDD" id="cd06550">
    <property type="entry name" value="TM_ABC_iron-siderophores_like"/>
    <property type="match status" value="1"/>
</dbReference>
<dbReference type="SUPFAM" id="SSF81345">
    <property type="entry name" value="ABC transporter involved in vitamin B12 uptake, BtuC"/>
    <property type="match status" value="1"/>
</dbReference>
<keyword evidence="10" id="KW-1185">Reference proteome</keyword>
<keyword evidence="3" id="KW-0813">Transport</keyword>
<gene>
    <name evidence="9" type="ORF">GCM10009118_05080</name>
</gene>
<dbReference type="InterPro" id="IPR000522">
    <property type="entry name" value="ABC_transptr_permease_BtuC"/>
</dbReference>
<feature type="transmembrane region" description="Helical" evidence="8">
    <location>
        <begin position="292"/>
        <end position="311"/>
    </location>
</feature>
<keyword evidence="5 8" id="KW-0812">Transmembrane</keyword>